<reference evidence="1" key="1">
    <citation type="submission" date="2020-11" db="EMBL/GenBank/DDBJ databases">
        <authorList>
            <consortium name="DOE Joint Genome Institute"/>
            <person name="Ahrendt S."/>
            <person name="Riley R."/>
            <person name="Andreopoulos W."/>
            <person name="Labutti K."/>
            <person name="Pangilinan J."/>
            <person name="Ruiz-Duenas F.J."/>
            <person name="Barrasa J.M."/>
            <person name="Sanchez-Garcia M."/>
            <person name="Camarero S."/>
            <person name="Miyauchi S."/>
            <person name="Serrano A."/>
            <person name="Linde D."/>
            <person name="Babiker R."/>
            <person name="Drula E."/>
            <person name="Ayuso-Fernandez I."/>
            <person name="Pacheco R."/>
            <person name="Padilla G."/>
            <person name="Ferreira P."/>
            <person name="Barriuso J."/>
            <person name="Kellner H."/>
            <person name="Castanera R."/>
            <person name="Alfaro M."/>
            <person name="Ramirez L."/>
            <person name="Pisabarro A.G."/>
            <person name="Kuo A."/>
            <person name="Tritt A."/>
            <person name="Lipzen A."/>
            <person name="He G."/>
            <person name="Yan M."/>
            <person name="Ng V."/>
            <person name="Cullen D."/>
            <person name="Martin F."/>
            <person name="Rosso M.-N."/>
            <person name="Henrissat B."/>
            <person name="Hibbett D."/>
            <person name="Martinez A.T."/>
            <person name="Grigoriev I.V."/>
        </authorList>
    </citation>
    <scope>NUCLEOTIDE SEQUENCE</scope>
    <source>
        <strain evidence="1">ATCC 90797</strain>
    </source>
</reference>
<proteinExistence type="predicted"/>
<evidence type="ECO:0000313" key="1">
    <source>
        <dbReference type="EMBL" id="KAF9494996.1"/>
    </source>
</evidence>
<evidence type="ECO:0000313" key="2">
    <source>
        <dbReference type="Proteomes" id="UP000807025"/>
    </source>
</evidence>
<gene>
    <name evidence="1" type="ORF">BDN71DRAFT_911953</name>
</gene>
<comment type="caution">
    <text evidence="1">The sequence shown here is derived from an EMBL/GenBank/DDBJ whole genome shotgun (WGS) entry which is preliminary data.</text>
</comment>
<protein>
    <submittedName>
        <fullName evidence="1">Uncharacterized protein</fullName>
    </submittedName>
</protein>
<sequence length="207" mass="24230">MHLPLWPDCWPLGTPAYFRAPQRSTDTAKGICLQTATVRWLDNVPPTPTPVQSSTFPLHRVRLDISGHSPRRQDKELPSNKCRSKQDIEMEEDVWKKYHFPTRPSNRLRGSETLLGFLYLPLSTHHVYGALIQTRYLPQSRTLCVRRGSTKWPRLPISFVALRFIRLHRIQIQRIKHTRLPVPLTRIWPPNVSRLLSDHSMPRYMTT</sequence>
<organism evidence="1 2">
    <name type="scientific">Pleurotus eryngii</name>
    <name type="common">Boletus of the steppes</name>
    <dbReference type="NCBI Taxonomy" id="5323"/>
    <lineage>
        <taxon>Eukaryota</taxon>
        <taxon>Fungi</taxon>
        <taxon>Dikarya</taxon>
        <taxon>Basidiomycota</taxon>
        <taxon>Agaricomycotina</taxon>
        <taxon>Agaricomycetes</taxon>
        <taxon>Agaricomycetidae</taxon>
        <taxon>Agaricales</taxon>
        <taxon>Pleurotineae</taxon>
        <taxon>Pleurotaceae</taxon>
        <taxon>Pleurotus</taxon>
    </lineage>
</organism>
<accession>A0A9P5ZWM5</accession>
<dbReference type="EMBL" id="MU154566">
    <property type="protein sequence ID" value="KAF9494996.1"/>
    <property type="molecule type" value="Genomic_DNA"/>
</dbReference>
<name>A0A9P5ZWM5_PLEER</name>
<dbReference type="AlphaFoldDB" id="A0A9P5ZWM5"/>
<dbReference type="Proteomes" id="UP000807025">
    <property type="component" value="Unassembled WGS sequence"/>
</dbReference>
<keyword evidence="2" id="KW-1185">Reference proteome</keyword>